<dbReference type="Pfam" id="PF00514">
    <property type="entry name" value="Arm"/>
    <property type="match status" value="2"/>
</dbReference>
<dbReference type="PROSITE" id="PS50176">
    <property type="entry name" value="ARM_REPEAT"/>
    <property type="match status" value="1"/>
</dbReference>
<sequence length="178" mass="20186">MSLNPQPLTEVDEEMILGVYSDDPLIQFENASKFRKILSHEENPPIDKIIESGVVPRFVEFLKKDDDNVIQYAAASVLRLISEENTKVLIDHGVIEIFVHLLGSATSDVHLRFQATRALGNVARASVESRNYVLRRGALKPVLDQLNENTQMWMLRTAAWTLSKLFSGQPQLLLRQVF</sequence>
<keyword evidence="2" id="KW-0813">Transport</keyword>
<reference evidence="7" key="2">
    <citation type="submission" date="2025-08" db="UniProtKB">
        <authorList>
            <consortium name="RefSeq"/>
        </authorList>
    </citation>
    <scope>IDENTIFICATION</scope>
    <source>
        <tissue evidence="7">Leaf</tissue>
    </source>
</reference>
<keyword evidence="3" id="KW-0677">Repeat</keyword>
<reference evidence="6" key="1">
    <citation type="journal article" date="2014" name="Nat. Commun.">
        <title>The emerging biofuel crop Camelina sativa retains a highly undifferentiated hexaploid genome structure.</title>
        <authorList>
            <person name="Kagale S."/>
            <person name="Koh C."/>
            <person name="Nixon J."/>
            <person name="Bollina V."/>
            <person name="Clarke W.E."/>
            <person name="Tuteja R."/>
            <person name="Spillane C."/>
            <person name="Robinson S.J."/>
            <person name="Links M.G."/>
            <person name="Clarke C."/>
            <person name="Higgins E.E."/>
            <person name="Huebert T."/>
            <person name="Sharpe A.G."/>
            <person name="Parkin I.A."/>
        </authorList>
    </citation>
    <scope>NUCLEOTIDE SEQUENCE [LARGE SCALE GENOMIC DNA]</scope>
    <source>
        <strain evidence="6">cv. DH55</strain>
    </source>
</reference>
<evidence type="ECO:0000313" key="7">
    <source>
        <dbReference type="RefSeq" id="XP_019085988.1"/>
    </source>
</evidence>
<evidence type="ECO:0000313" key="6">
    <source>
        <dbReference type="Proteomes" id="UP000694864"/>
    </source>
</evidence>
<dbReference type="SMART" id="SM00185">
    <property type="entry name" value="ARM"/>
    <property type="match status" value="3"/>
</dbReference>
<protein>
    <submittedName>
        <fullName evidence="7">Importin subunit alpha-1a-like</fullName>
    </submittedName>
</protein>
<evidence type="ECO:0000256" key="3">
    <source>
        <dbReference type="ARBA" id="ARBA00022737"/>
    </source>
</evidence>
<name>A0ABM1QGV0_CAMSA</name>
<evidence type="ECO:0000256" key="4">
    <source>
        <dbReference type="ARBA" id="ARBA00022927"/>
    </source>
</evidence>
<dbReference type="InterPro" id="IPR011989">
    <property type="entry name" value="ARM-like"/>
</dbReference>
<organism evidence="6 7">
    <name type="scientific">Camelina sativa</name>
    <name type="common">False flax</name>
    <name type="synonym">Myagrum sativum</name>
    <dbReference type="NCBI Taxonomy" id="90675"/>
    <lineage>
        <taxon>Eukaryota</taxon>
        <taxon>Viridiplantae</taxon>
        <taxon>Streptophyta</taxon>
        <taxon>Embryophyta</taxon>
        <taxon>Tracheophyta</taxon>
        <taxon>Spermatophyta</taxon>
        <taxon>Magnoliopsida</taxon>
        <taxon>eudicotyledons</taxon>
        <taxon>Gunneridae</taxon>
        <taxon>Pentapetalae</taxon>
        <taxon>rosids</taxon>
        <taxon>malvids</taxon>
        <taxon>Brassicales</taxon>
        <taxon>Brassicaceae</taxon>
        <taxon>Camelineae</taxon>
        <taxon>Camelina</taxon>
    </lineage>
</organism>
<dbReference type="Gene3D" id="1.25.10.10">
    <property type="entry name" value="Leucine-rich Repeat Variant"/>
    <property type="match status" value="1"/>
</dbReference>
<keyword evidence="6" id="KW-1185">Reference proteome</keyword>
<comment type="similarity">
    <text evidence="1">Belongs to the importin alpha family.</text>
</comment>
<evidence type="ECO:0000256" key="2">
    <source>
        <dbReference type="ARBA" id="ARBA00022448"/>
    </source>
</evidence>
<dbReference type="GeneID" id="104751585"/>
<dbReference type="InterPro" id="IPR000225">
    <property type="entry name" value="Armadillo"/>
</dbReference>
<dbReference type="RefSeq" id="XP_019085988.1">
    <property type="nucleotide sequence ID" value="XM_019230443.1"/>
</dbReference>
<keyword evidence="4" id="KW-0653">Protein transport</keyword>
<dbReference type="InterPro" id="IPR016024">
    <property type="entry name" value="ARM-type_fold"/>
</dbReference>
<dbReference type="Proteomes" id="UP000694864">
    <property type="component" value="Chromosome 2"/>
</dbReference>
<gene>
    <name evidence="7" type="primary">LOC104751585</name>
</gene>
<feature type="repeat" description="ARM" evidence="5">
    <location>
        <begin position="93"/>
        <end position="123"/>
    </location>
</feature>
<accession>A0ABM1QGV0</accession>
<dbReference type="PANTHER" id="PTHR23316">
    <property type="entry name" value="IMPORTIN ALPHA"/>
    <property type="match status" value="1"/>
</dbReference>
<dbReference type="SUPFAM" id="SSF48371">
    <property type="entry name" value="ARM repeat"/>
    <property type="match status" value="1"/>
</dbReference>
<evidence type="ECO:0000256" key="5">
    <source>
        <dbReference type="PROSITE-ProRule" id="PRU00259"/>
    </source>
</evidence>
<evidence type="ECO:0000256" key="1">
    <source>
        <dbReference type="ARBA" id="ARBA00010394"/>
    </source>
</evidence>
<proteinExistence type="inferred from homology"/>